<feature type="transmembrane region" description="Helical" evidence="7">
    <location>
        <begin position="133"/>
        <end position="153"/>
    </location>
</feature>
<feature type="domain" description="TRAP C4-dicarboxylate transport system permease DctM subunit" evidence="8">
    <location>
        <begin position="3"/>
        <end position="407"/>
    </location>
</feature>
<feature type="transmembrane region" description="Helical" evidence="7">
    <location>
        <begin position="267"/>
        <end position="286"/>
    </location>
</feature>
<keyword evidence="4 7" id="KW-0812">Transmembrane</keyword>
<dbReference type="Pfam" id="PF06808">
    <property type="entry name" value="DctM"/>
    <property type="match status" value="1"/>
</dbReference>
<comment type="subcellular location">
    <subcellularLocation>
        <location evidence="1">Cell inner membrane</location>
        <topology evidence="1">Multi-pass membrane protein</topology>
    </subcellularLocation>
</comment>
<evidence type="ECO:0000256" key="3">
    <source>
        <dbReference type="ARBA" id="ARBA00022519"/>
    </source>
</evidence>
<dbReference type="EMBL" id="UINC01004879">
    <property type="protein sequence ID" value="SVA17513.1"/>
    <property type="molecule type" value="Genomic_DNA"/>
</dbReference>
<evidence type="ECO:0000256" key="5">
    <source>
        <dbReference type="ARBA" id="ARBA00022989"/>
    </source>
</evidence>
<feature type="transmembrane region" description="Helical" evidence="7">
    <location>
        <begin position="50"/>
        <end position="68"/>
    </location>
</feature>
<dbReference type="PANTHER" id="PTHR33362:SF5">
    <property type="entry name" value="C4-DICARBOXYLATE TRAP TRANSPORTER LARGE PERMEASE PROTEIN DCTM"/>
    <property type="match status" value="1"/>
</dbReference>
<dbReference type="PIRSF" id="PIRSF006066">
    <property type="entry name" value="HI0050"/>
    <property type="match status" value="1"/>
</dbReference>
<proteinExistence type="predicted"/>
<dbReference type="AlphaFoldDB" id="A0A381TTY5"/>
<feature type="transmembrane region" description="Helical" evidence="7">
    <location>
        <begin position="7"/>
        <end position="30"/>
    </location>
</feature>
<dbReference type="PANTHER" id="PTHR33362">
    <property type="entry name" value="SIALIC ACID TRAP TRANSPORTER PERMEASE PROTEIN SIAT-RELATED"/>
    <property type="match status" value="1"/>
</dbReference>
<feature type="transmembrane region" description="Helical" evidence="7">
    <location>
        <begin position="306"/>
        <end position="335"/>
    </location>
</feature>
<protein>
    <recommendedName>
        <fullName evidence="8">TRAP C4-dicarboxylate transport system permease DctM subunit domain-containing protein</fullName>
    </recommendedName>
</protein>
<reference evidence="9" key="1">
    <citation type="submission" date="2018-05" db="EMBL/GenBank/DDBJ databases">
        <authorList>
            <person name="Lanie J.A."/>
            <person name="Ng W.-L."/>
            <person name="Kazmierczak K.M."/>
            <person name="Andrzejewski T.M."/>
            <person name="Davidsen T.M."/>
            <person name="Wayne K.J."/>
            <person name="Tettelin H."/>
            <person name="Glass J.I."/>
            <person name="Rusch D."/>
            <person name="Podicherti R."/>
            <person name="Tsui H.-C.T."/>
            <person name="Winkler M.E."/>
        </authorList>
    </citation>
    <scope>NUCLEOTIDE SEQUENCE</scope>
</reference>
<feature type="transmembrane region" description="Helical" evidence="7">
    <location>
        <begin position="389"/>
        <end position="413"/>
    </location>
</feature>
<name>A0A381TTY5_9ZZZZ</name>
<evidence type="ECO:0000256" key="6">
    <source>
        <dbReference type="ARBA" id="ARBA00023136"/>
    </source>
</evidence>
<feature type="transmembrane region" description="Helical" evidence="7">
    <location>
        <begin position="165"/>
        <end position="186"/>
    </location>
</feature>
<dbReference type="InterPro" id="IPR004681">
    <property type="entry name" value="TRAP_DctM"/>
</dbReference>
<accession>A0A381TTY5</accession>
<sequence>MPVIIILLFVLRQNLIVVLGVATAYAYWAFGDGVVSNIVVDAWDAANKDILLSIPLFILAGNIMSRGGMAARLIDLMKSLTAPIPGGLAIATILSCAAFAAVSGSGTVTLLAIGTLMYPALINAGYPKSFALGALCAAGTLGIVIPPSIPLILYGIMTQTSIGDLFIAGIGPALVLTFLMLTYAITRNFGHKEGNWDLEYVLRSLKNGIWALLMPIIILGGIYTGYFTATESAAVAVVYSIIVETFIHKEMKWAALYEVISETTKLLGTLFPVLMIALSLNVFLTYEEVPQNLVAWLSQRIDNPVTALLGINFFLLIIGCLIDIGSAILILAPMLGPIAYSQGIDPIHFGIIMVMNLEIGYLTPPLGLNLIIAMGIFKEKFWTVCKSTIPFLLIMLIGLMLVSFIPRISLFLIN</sequence>
<evidence type="ECO:0000313" key="9">
    <source>
        <dbReference type="EMBL" id="SVA17513.1"/>
    </source>
</evidence>
<evidence type="ECO:0000256" key="1">
    <source>
        <dbReference type="ARBA" id="ARBA00004429"/>
    </source>
</evidence>
<feature type="transmembrane region" description="Helical" evidence="7">
    <location>
        <begin position="80"/>
        <end position="102"/>
    </location>
</feature>
<keyword evidence="3" id="KW-0997">Cell inner membrane</keyword>
<feature type="transmembrane region" description="Helical" evidence="7">
    <location>
        <begin position="108"/>
        <end position="126"/>
    </location>
</feature>
<evidence type="ECO:0000256" key="7">
    <source>
        <dbReference type="SAM" id="Phobius"/>
    </source>
</evidence>
<evidence type="ECO:0000256" key="2">
    <source>
        <dbReference type="ARBA" id="ARBA00022475"/>
    </source>
</evidence>
<evidence type="ECO:0000259" key="8">
    <source>
        <dbReference type="Pfam" id="PF06808"/>
    </source>
</evidence>
<dbReference type="GO" id="GO:0022857">
    <property type="term" value="F:transmembrane transporter activity"/>
    <property type="evidence" value="ECO:0007669"/>
    <property type="project" value="TreeGrafter"/>
</dbReference>
<evidence type="ECO:0000256" key="4">
    <source>
        <dbReference type="ARBA" id="ARBA00022692"/>
    </source>
</evidence>
<gene>
    <name evidence="9" type="ORF">METZ01_LOCUS70367</name>
</gene>
<dbReference type="InterPro" id="IPR010656">
    <property type="entry name" value="DctM"/>
</dbReference>
<organism evidence="9">
    <name type="scientific">marine metagenome</name>
    <dbReference type="NCBI Taxonomy" id="408172"/>
    <lineage>
        <taxon>unclassified sequences</taxon>
        <taxon>metagenomes</taxon>
        <taxon>ecological metagenomes</taxon>
    </lineage>
</organism>
<keyword evidence="2" id="KW-1003">Cell membrane</keyword>
<dbReference type="NCBIfam" id="TIGR00786">
    <property type="entry name" value="dctM"/>
    <property type="match status" value="1"/>
</dbReference>
<keyword evidence="6 7" id="KW-0472">Membrane</keyword>
<keyword evidence="5 7" id="KW-1133">Transmembrane helix</keyword>
<feature type="transmembrane region" description="Helical" evidence="7">
    <location>
        <begin position="207"/>
        <end position="226"/>
    </location>
</feature>
<feature type="transmembrane region" description="Helical" evidence="7">
    <location>
        <begin position="347"/>
        <end position="377"/>
    </location>
</feature>
<dbReference type="GO" id="GO:0005886">
    <property type="term" value="C:plasma membrane"/>
    <property type="evidence" value="ECO:0007669"/>
    <property type="project" value="UniProtKB-SubCell"/>
</dbReference>